<dbReference type="PANTHER" id="PTHR43875:SF15">
    <property type="entry name" value="TREHALOSE IMPORT ATP-BINDING PROTEIN SUGC"/>
    <property type="match status" value="1"/>
</dbReference>
<dbReference type="NCBIfam" id="NF008653">
    <property type="entry name" value="PRK11650.1"/>
    <property type="match status" value="1"/>
</dbReference>
<dbReference type="Gene3D" id="2.40.50.140">
    <property type="entry name" value="Nucleic acid-binding proteins"/>
    <property type="match status" value="1"/>
</dbReference>
<dbReference type="InterPro" id="IPR040582">
    <property type="entry name" value="OB_MalK-like"/>
</dbReference>
<dbReference type="InterPro" id="IPR012340">
    <property type="entry name" value="NA-bd_OB-fold"/>
</dbReference>
<evidence type="ECO:0000256" key="5">
    <source>
        <dbReference type="ARBA" id="ARBA00022967"/>
    </source>
</evidence>
<accession>A0ABN1XSB5</accession>
<keyword evidence="1" id="KW-0813">Transport</keyword>
<sequence>MAEIVLDGISKRYPDGSVAVHDLDLTVADGEFVILVGPSGCGKSTTLNMIAGLEDITGGTLRIGGQVVNDRAPKDRDIAMVFQSYALYPHMTVRQNMGFALRLARTDKAVIAAKVAEAARILDLTEHLDRRPANLSGGQRQRVAMGRAIVRDPKAFLMDEPLSNLDAKLRVQMRTQISRLQRRLGTTTVYVTHDQVEAMTLGDRVVVLRAGVVQQVGPPQRLYDEPANLFVAGFIGSPGMNLLHGRLEEGALRTALGDLPLGDRLRRRLTAADAPREVVVGIRPEHFEDAALLEHPTGGATVTVGVEVVESVGSDVYAHFTVEGDAVSGGGLEEIGAQQAEAGARAPGREVVARIGTATRAAEGAPLELWIDTGRLHVFDPATGTALSALETDG</sequence>
<evidence type="ECO:0000259" key="7">
    <source>
        <dbReference type="PROSITE" id="PS50893"/>
    </source>
</evidence>
<evidence type="ECO:0000256" key="4">
    <source>
        <dbReference type="ARBA" id="ARBA00022840"/>
    </source>
</evidence>
<protein>
    <submittedName>
        <fullName evidence="8">Sn-glycerol-3-phosphate ABC transporter ATP-binding protein UgpC</fullName>
    </submittedName>
</protein>
<dbReference type="PROSITE" id="PS00211">
    <property type="entry name" value="ABC_TRANSPORTER_1"/>
    <property type="match status" value="1"/>
</dbReference>
<proteinExistence type="predicted"/>
<dbReference type="EMBL" id="BAAAKJ010000068">
    <property type="protein sequence ID" value="GAA1388251.1"/>
    <property type="molecule type" value="Genomic_DNA"/>
</dbReference>
<dbReference type="Gene3D" id="3.40.50.300">
    <property type="entry name" value="P-loop containing nucleotide triphosphate hydrolases"/>
    <property type="match status" value="1"/>
</dbReference>
<evidence type="ECO:0000256" key="3">
    <source>
        <dbReference type="ARBA" id="ARBA00022741"/>
    </source>
</evidence>
<dbReference type="PROSITE" id="PS50893">
    <property type="entry name" value="ABC_TRANSPORTER_2"/>
    <property type="match status" value="1"/>
</dbReference>
<organism evidence="8 9">
    <name type="scientific">Kitasatospora putterlickiae</name>
    <dbReference type="NCBI Taxonomy" id="221725"/>
    <lineage>
        <taxon>Bacteria</taxon>
        <taxon>Bacillati</taxon>
        <taxon>Actinomycetota</taxon>
        <taxon>Actinomycetes</taxon>
        <taxon>Kitasatosporales</taxon>
        <taxon>Streptomycetaceae</taxon>
        <taxon>Kitasatospora</taxon>
    </lineage>
</organism>
<evidence type="ECO:0000256" key="2">
    <source>
        <dbReference type="ARBA" id="ARBA00022475"/>
    </source>
</evidence>
<feature type="domain" description="ABC transporter" evidence="7">
    <location>
        <begin position="4"/>
        <end position="235"/>
    </location>
</feature>
<name>A0ABN1XSB5_9ACTN</name>
<comment type="caution">
    <text evidence="8">The sequence shown here is derived from an EMBL/GenBank/DDBJ whole genome shotgun (WGS) entry which is preliminary data.</text>
</comment>
<dbReference type="Pfam" id="PF17912">
    <property type="entry name" value="OB_MalK"/>
    <property type="match status" value="1"/>
</dbReference>
<dbReference type="GO" id="GO:0005524">
    <property type="term" value="F:ATP binding"/>
    <property type="evidence" value="ECO:0007669"/>
    <property type="project" value="UniProtKB-KW"/>
</dbReference>
<dbReference type="InterPro" id="IPR047641">
    <property type="entry name" value="ABC_transpr_MalK/UgpC-like"/>
</dbReference>
<dbReference type="InterPro" id="IPR015855">
    <property type="entry name" value="ABC_transpr_MalK-like"/>
</dbReference>
<keyword evidence="4 8" id="KW-0067">ATP-binding</keyword>
<keyword evidence="5" id="KW-1278">Translocase</keyword>
<dbReference type="RefSeq" id="WP_344329723.1">
    <property type="nucleotide sequence ID" value="NZ_BAAAKJ010000068.1"/>
</dbReference>
<dbReference type="InterPro" id="IPR008995">
    <property type="entry name" value="Mo/tungstate-bd_C_term_dom"/>
</dbReference>
<dbReference type="InterPro" id="IPR003593">
    <property type="entry name" value="AAA+_ATPase"/>
</dbReference>
<dbReference type="Proteomes" id="UP001499863">
    <property type="component" value="Unassembled WGS sequence"/>
</dbReference>
<keyword evidence="6" id="KW-0472">Membrane</keyword>
<dbReference type="SMART" id="SM00382">
    <property type="entry name" value="AAA"/>
    <property type="match status" value="1"/>
</dbReference>
<dbReference type="InterPro" id="IPR027417">
    <property type="entry name" value="P-loop_NTPase"/>
</dbReference>
<dbReference type="PANTHER" id="PTHR43875">
    <property type="entry name" value="MALTODEXTRIN IMPORT ATP-BINDING PROTEIN MSMX"/>
    <property type="match status" value="1"/>
</dbReference>
<evidence type="ECO:0000313" key="8">
    <source>
        <dbReference type="EMBL" id="GAA1388251.1"/>
    </source>
</evidence>
<keyword evidence="2" id="KW-1003">Cell membrane</keyword>
<evidence type="ECO:0000256" key="1">
    <source>
        <dbReference type="ARBA" id="ARBA00022448"/>
    </source>
</evidence>
<dbReference type="CDD" id="cd03301">
    <property type="entry name" value="ABC_MalK_N"/>
    <property type="match status" value="1"/>
</dbReference>
<dbReference type="Pfam" id="PF00005">
    <property type="entry name" value="ABC_tran"/>
    <property type="match status" value="1"/>
</dbReference>
<evidence type="ECO:0000256" key="6">
    <source>
        <dbReference type="ARBA" id="ARBA00023136"/>
    </source>
</evidence>
<keyword evidence="9" id="KW-1185">Reference proteome</keyword>
<keyword evidence="3" id="KW-0547">Nucleotide-binding</keyword>
<dbReference type="Gene3D" id="2.40.50.100">
    <property type="match status" value="1"/>
</dbReference>
<evidence type="ECO:0000313" key="9">
    <source>
        <dbReference type="Proteomes" id="UP001499863"/>
    </source>
</evidence>
<dbReference type="SUPFAM" id="SSF50331">
    <property type="entry name" value="MOP-like"/>
    <property type="match status" value="1"/>
</dbReference>
<dbReference type="SUPFAM" id="SSF52540">
    <property type="entry name" value="P-loop containing nucleoside triphosphate hydrolases"/>
    <property type="match status" value="1"/>
</dbReference>
<dbReference type="InterPro" id="IPR003439">
    <property type="entry name" value="ABC_transporter-like_ATP-bd"/>
</dbReference>
<gene>
    <name evidence="8" type="primary">ugpC</name>
    <name evidence="8" type="ORF">GCM10009639_14500</name>
</gene>
<dbReference type="InterPro" id="IPR017871">
    <property type="entry name" value="ABC_transporter-like_CS"/>
</dbReference>
<reference evidence="8 9" key="1">
    <citation type="journal article" date="2019" name="Int. J. Syst. Evol. Microbiol.">
        <title>The Global Catalogue of Microorganisms (GCM) 10K type strain sequencing project: providing services to taxonomists for standard genome sequencing and annotation.</title>
        <authorList>
            <consortium name="The Broad Institute Genomics Platform"/>
            <consortium name="The Broad Institute Genome Sequencing Center for Infectious Disease"/>
            <person name="Wu L."/>
            <person name="Ma J."/>
        </authorList>
    </citation>
    <scope>NUCLEOTIDE SEQUENCE [LARGE SCALE GENOMIC DNA]</scope>
    <source>
        <strain evidence="8 9">JCM 12393</strain>
    </source>
</reference>